<accession>A0A2P2J8P0</accession>
<evidence type="ECO:0000313" key="1">
    <source>
        <dbReference type="EMBL" id="MBW89842.1"/>
    </source>
</evidence>
<sequence length="125" mass="14276">MNINFPRNLAQIESDSESNLRHLPCVRDIHPGSCKNLFRGVDEANSDVSSIPFRRSFHGLQTKKAKQVAVAKTFSYEGRFGLPTQHVLGFPRNLRPRNQRSQVKIIQDLSNNSTKNRTEKKLCEL</sequence>
<dbReference type="EMBL" id="GGEC01009359">
    <property type="protein sequence ID" value="MBW89842.1"/>
    <property type="molecule type" value="Transcribed_RNA"/>
</dbReference>
<proteinExistence type="predicted"/>
<name>A0A2P2J8P0_RHIMU</name>
<dbReference type="AlphaFoldDB" id="A0A2P2J8P0"/>
<organism evidence="1">
    <name type="scientific">Rhizophora mucronata</name>
    <name type="common">Asiatic mangrove</name>
    <dbReference type="NCBI Taxonomy" id="61149"/>
    <lineage>
        <taxon>Eukaryota</taxon>
        <taxon>Viridiplantae</taxon>
        <taxon>Streptophyta</taxon>
        <taxon>Embryophyta</taxon>
        <taxon>Tracheophyta</taxon>
        <taxon>Spermatophyta</taxon>
        <taxon>Magnoliopsida</taxon>
        <taxon>eudicotyledons</taxon>
        <taxon>Gunneridae</taxon>
        <taxon>Pentapetalae</taxon>
        <taxon>rosids</taxon>
        <taxon>fabids</taxon>
        <taxon>Malpighiales</taxon>
        <taxon>Rhizophoraceae</taxon>
        <taxon>Rhizophora</taxon>
    </lineage>
</organism>
<reference evidence="1" key="1">
    <citation type="submission" date="2018-02" db="EMBL/GenBank/DDBJ databases">
        <title>Rhizophora mucronata_Transcriptome.</title>
        <authorList>
            <person name="Meera S.P."/>
            <person name="Sreeshan A."/>
            <person name="Augustine A."/>
        </authorList>
    </citation>
    <scope>NUCLEOTIDE SEQUENCE</scope>
    <source>
        <tissue evidence="1">Leaf</tissue>
    </source>
</reference>
<protein>
    <submittedName>
        <fullName evidence="1">Uncharacterized protein</fullName>
    </submittedName>
</protein>